<gene>
    <name evidence="1" type="ORF">DPCES_1035</name>
</gene>
<dbReference type="PATRIC" id="fig|49338.4.peg.1119"/>
<evidence type="ECO:0000313" key="1">
    <source>
        <dbReference type="EMBL" id="CDX00922.1"/>
    </source>
</evidence>
<dbReference type="RefSeq" id="WP_005814092.1">
    <property type="nucleotide sequence ID" value="NZ_CABKQQ010000051.1"/>
</dbReference>
<dbReference type="EMBL" id="LK996017">
    <property type="protein sequence ID" value="CDX00922.1"/>
    <property type="molecule type" value="Genomic_DNA"/>
</dbReference>
<protein>
    <submittedName>
        <fullName evidence="1">Uncharacterized protein</fullName>
    </submittedName>
</protein>
<name>A0A098AXT8_DESHA</name>
<dbReference type="AlphaFoldDB" id="A0A098AXT8"/>
<sequence>MFFLLEMGVMVGLAVAGYGLFKKINFPAPSIMGPMMSLGTYQVLGGGLPDSGEYITNHYRSFFRCENQ</sequence>
<reference evidence="1" key="1">
    <citation type="submission" date="2014-07" db="EMBL/GenBank/DDBJ databases">
        <authorList>
            <person name="Hornung V.Bastian."/>
        </authorList>
    </citation>
    <scope>NUCLEOTIDE SEQUENCE</scope>
    <source>
        <strain evidence="1">PCE-S</strain>
    </source>
</reference>
<proteinExistence type="predicted"/>
<organism evidence="1">
    <name type="scientific">Desulfitobacterium hafniense</name>
    <name type="common">Desulfitobacterium frappieri</name>
    <dbReference type="NCBI Taxonomy" id="49338"/>
    <lineage>
        <taxon>Bacteria</taxon>
        <taxon>Bacillati</taxon>
        <taxon>Bacillota</taxon>
        <taxon>Clostridia</taxon>
        <taxon>Eubacteriales</taxon>
        <taxon>Desulfitobacteriaceae</taxon>
        <taxon>Desulfitobacterium</taxon>
    </lineage>
</organism>
<accession>A0A098AXT8</accession>